<dbReference type="RefSeq" id="WP_147166928.1">
    <property type="nucleotide sequence ID" value="NZ_VOOR01000013.1"/>
</dbReference>
<feature type="chain" id="PRO_5023012157" evidence="1">
    <location>
        <begin position="16"/>
        <end position="383"/>
    </location>
</feature>
<comment type="caution">
    <text evidence="2">The sequence shown here is derived from an EMBL/GenBank/DDBJ whole genome shotgun (WGS) entry which is preliminary data.</text>
</comment>
<evidence type="ECO:0000313" key="2">
    <source>
        <dbReference type="EMBL" id="TXB63752.1"/>
    </source>
</evidence>
<dbReference type="EMBL" id="VOOR01000013">
    <property type="protein sequence ID" value="TXB63752.1"/>
    <property type="molecule type" value="Genomic_DNA"/>
</dbReference>
<reference evidence="2 3" key="1">
    <citation type="submission" date="2019-08" db="EMBL/GenBank/DDBJ databases">
        <title>Genome of Phaeodactylibacter luteus.</title>
        <authorList>
            <person name="Bowman J.P."/>
        </authorList>
    </citation>
    <scope>NUCLEOTIDE SEQUENCE [LARGE SCALE GENOMIC DNA]</scope>
    <source>
        <strain evidence="2 3">KCTC 42180</strain>
    </source>
</reference>
<name>A0A5C6RQU2_9BACT</name>
<evidence type="ECO:0000313" key="3">
    <source>
        <dbReference type="Proteomes" id="UP000321580"/>
    </source>
</evidence>
<accession>A0A5C6RQU2</accession>
<keyword evidence="3" id="KW-1185">Reference proteome</keyword>
<proteinExistence type="predicted"/>
<dbReference type="AlphaFoldDB" id="A0A5C6RQU2"/>
<dbReference type="OrthoDB" id="788362at2"/>
<evidence type="ECO:0000256" key="1">
    <source>
        <dbReference type="SAM" id="SignalP"/>
    </source>
</evidence>
<feature type="signal peptide" evidence="1">
    <location>
        <begin position="1"/>
        <end position="15"/>
    </location>
</feature>
<organism evidence="2 3">
    <name type="scientific">Phaeodactylibacter luteus</name>
    <dbReference type="NCBI Taxonomy" id="1564516"/>
    <lineage>
        <taxon>Bacteria</taxon>
        <taxon>Pseudomonadati</taxon>
        <taxon>Bacteroidota</taxon>
        <taxon>Saprospiria</taxon>
        <taxon>Saprospirales</taxon>
        <taxon>Haliscomenobacteraceae</taxon>
        <taxon>Phaeodactylibacter</taxon>
    </lineage>
</organism>
<keyword evidence="1" id="KW-0732">Signal</keyword>
<protein>
    <submittedName>
        <fullName evidence="2">Uncharacterized protein</fullName>
    </submittedName>
</protein>
<gene>
    <name evidence="2" type="ORF">FRY97_07990</name>
</gene>
<sequence length="383" mass="42687">MKRLTLALLLLSCQAAPGGSNVSDVQKPQAVRLQVSARVDTARSDVRAVLALYESYLNSRPDSIYDNPHWNTAEKAAYEDFDFSRASIYNGVSSAALFRVYTPFALSVEPHRGQYHIRVLYSNPSAEAPYIGSKVWCIHKLVALREGGEWKLGNYLWEKTAGWQKKQVGLVEYVFPPGHGFNAARAQEAAAFCERIVRRFNPGYDKPFQFYLASGPDEMGELENFDYYFTGITTGKAREGMILTSKGDEHYPHELVHQLLPGNEGRGQAIEEGLATFLGTREDPEAYRSLMQKLAHDHRSRPAYTLENILNGDVEWRGYPAIYPGGALACEAVYNAKGDAGLNQLMRGQSGSYEAIVQLCGEILGLSAAEVEQELKQQLRGYE</sequence>
<dbReference type="Proteomes" id="UP000321580">
    <property type="component" value="Unassembled WGS sequence"/>
</dbReference>